<accession>A0A379F3K6</accession>
<reference evidence="1 2" key="1">
    <citation type="submission" date="2018-06" db="EMBL/GenBank/DDBJ databases">
        <authorList>
            <consortium name="Pathogen Informatics"/>
            <person name="Doyle S."/>
        </authorList>
    </citation>
    <scope>NUCLEOTIDE SEQUENCE [LARGE SCALE GENOMIC DNA]</scope>
    <source>
        <strain evidence="1 2">NCTC13043</strain>
    </source>
</reference>
<dbReference type="OrthoDB" id="1076685at2"/>
<dbReference type="Proteomes" id="UP000254235">
    <property type="component" value="Unassembled WGS sequence"/>
</dbReference>
<dbReference type="EMBL" id="UGTP01000001">
    <property type="protein sequence ID" value="SUC13003.1"/>
    <property type="molecule type" value="Genomic_DNA"/>
</dbReference>
<name>A0A379F3K6_9BACT</name>
<organism evidence="1 2">
    <name type="scientific">Prevotella pallens</name>
    <dbReference type="NCBI Taxonomy" id="60133"/>
    <lineage>
        <taxon>Bacteria</taxon>
        <taxon>Pseudomonadati</taxon>
        <taxon>Bacteroidota</taxon>
        <taxon>Bacteroidia</taxon>
        <taxon>Bacteroidales</taxon>
        <taxon>Prevotellaceae</taxon>
        <taxon>Prevotella</taxon>
    </lineage>
</organism>
<dbReference type="AlphaFoldDB" id="A0A379F3K6"/>
<gene>
    <name evidence="1" type="ORF">NCTC13043_01626</name>
</gene>
<protein>
    <submittedName>
        <fullName evidence="1">Uncharacterized protein</fullName>
    </submittedName>
</protein>
<dbReference type="RefSeq" id="WP_115083634.1">
    <property type="nucleotide sequence ID" value="NZ_UGTP01000001.1"/>
</dbReference>
<sequence length="115" mass="13660">MSKEYYSKEIERIKSVLADYYDTDFDSDEEDFIVNKSNKQLIEKLIINLKNDDELDVSNKSFFIKEALHLLAKNTGCVEDEEISDEILEKLLVKHIITQKDEKYYTQLKSTKRWT</sequence>
<evidence type="ECO:0000313" key="2">
    <source>
        <dbReference type="Proteomes" id="UP000254235"/>
    </source>
</evidence>
<proteinExistence type="predicted"/>
<dbReference type="GeneID" id="78571300"/>
<evidence type="ECO:0000313" key="1">
    <source>
        <dbReference type="EMBL" id="SUC13003.1"/>
    </source>
</evidence>